<dbReference type="InterPro" id="IPR013196">
    <property type="entry name" value="HTH_11"/>
</dbReference>
<dbReference type="InterPro" id="IPR057727">
    <property type="entry name" value="WCX_dom"/>
</dbReference>
<dbReference type="SUPFAM" id="SSF46785">
    <property type="entry name" value="Winged helix' DNA-binding domain"/>
    <property type="match status" value="1"/>
</dbReference>
<dbReference type="Gene3D" id="1.10.10.10">
    <property type="entry name" value="Winged helix-like DNA-binding domain superfamily/Winged helix DNA-binding domain"/>
    <property type="match status" value="1"/>
</dbReference>
<dbReference type="InterPro" id="IPR036390">
    <property type="entry name" value="WH_DNA-bd_sf"/>
</dbReference>
<proteinExistence type="predicted"/>
<evidence type="ECO:0000259" key="3">
    <source>
        <dbReference type="Pfam" id="PF25583"/>
    </source>
</evidence>
<dbReference type="AlphaFoldDB" id="A0A077JDB3"/>
<dbReference type="Pfam" id="PF13280">
    <property type="entry name" value="WYL"/>
    <property type="match status" value="1"/>
</dbReference>
<reference evidence="4" key="1">
    <citation type="submission" date="2014-01" db="EMBL/GenBank/DDBJ databases">
        <title>Biosynthesis of the 4-methylxoazoline-containing nonribosomal peptides, JBIR-34 and 35, in Streptomyces sp. Sp080513GE-23.</title>
        <authorList>
            <person name="Katsuyama Y."/>
            <person name="Muliandi A."/>
            <person name="Sone K."/>
            <person name="Izumikawa I."/>
            <person name="Moriya T."/>
            <person name="Hashimoto J."/>
            <person name="Kozone I."/>
            <person name="Takagi M."/>
            <person name="Shin-ya K."/>
            <person name="Ohnishi Y."/>
        </authorList>
    </citation>
    <scope>NUCLEOTIDE SEQUENCE</scope>
    <source>
        <strain evidence="4">Sp080513GE-23</strain>
    </source>
</reference>
<feature type="domain" description="WYL" evidence="2">
    <location>
        <begin position="147"/>
        <end position="209"/>
    </location>
</feature>
<dbReference type="InterPro" id="IPR051534">
    <property type="entry name" value="CBASS_pafABC_assoc_protein"/>
</dbReference>
<dbReference type="Pfam" id="PF25583">
    <property type="entry name" value="WCX"/>
    <property type="match status" value="1"/>
</dbReference>
<dbReference type="EMBL" id="AB902962">
    <property type="protein sequence ID" value="BAP16696.1"/>
    <property type="molecule type" value="Genomic_DNA"/>
</dbReference>
<feature type="domain" description="WCX" evidence="3">
    <location>
        <begin position="240"/>
        <end position="313"/>
    </location>
</feature>
<feature type="domain" description="Helix-turn-helix type 11" evidence="1">
    <location>
        <begin position="9"/>
        <end position="63"/>
    </location>
</feature>
<evidence type="ECO:0000313" key="4">
    <source>
        <dbReference type="EMBL" id="BAP16696.1"/>
    </source>
</evidence>
<organism evidence="4">
    <name type="scientific">Streptomyces sp. Sp080513GE-23</name>
    <dbReference type="NCBI Taxonomy" id="630397"/>
    <lineage>
        <taxon>Bacteria</taxon>
        <taxon>Bacillati</taxon>
        <taxon>Actinomycetota</taxon>
        <taxon>Actinomycetes</taxon>
        <taxon>Kitasatosporales</taxon>
        <taxon>Streptomycetaceae</taxon>
        <taxon>Streptomyces</taxon>
    </lineage>
</organism>
<dbReference type="InterPro" id="IPR026881">
    <property type="entry name" value="WYL_dom"/>
</dbReference>
<evidence type="ECO:0000259" key="1">
    <source>
        <dbReference type="Pfam" id="PF08279"/>
    </source>
</evidence>
<protein>
    <submittedName>
        <fullName evidence="4">Transcriptional regulator</fullName>
    </submittedName>
</protein>
<dbReference type="PROSITE" id="PS52050">
    <property type="entry name" value="WYL"/>
    <property type="match status" value="1"/>
</dbReference>
<name>A0A077JDB3_9ACTN</name>
<sequence length="323" mass="34781">MPKERPTARVLAMLELLQDRPGISGADLAQRLGVGERTVRRYAAHLADLGIPVTAERGRYGGYWLPPAFRLPPLALTDGEAAAVVLGLLAGSPYCLPGSATESALAKINRVLPESVADQVTALRDTFARTRPDGQATAPDARIALGLATAARDRRRVRITYQSWHGETSARDLDPYGLVLHGGRWYVTGRDSLRAAIRVFRVDRVRSLEPAEDPRADPPPPGYDPAAQLTEALGEVAGRHRVRVLLHTTLDQVTRRVPPAAATLVQTSGGVLLETRAERFDTMAGYLAGLGCPLTVQEPAELREALAELSDRLASCAARTGEP</sequence>
<dbReference type="PIRSF" id="PIRSF016838">
    <property type="entry name" value="PafC"/>
    <property type="match status" value="1"/>
</dbReference>
<dbReference type="InterPro" id="IPR028349">
    <property type="entry name" value="PafC-like"/>
</dbReference>
<dbReference type="PANTHER" id="PTHR34580:SF3">
    <property type="entry name" value="PROTEIN PAFB"/>
    <property type="match status" value="1"/>
</dbReference>
<dbReference type="Pfam" id="PF08279">
    <property type="entry name" value="HTH_11"/>
    <property type="match status" value="1"/>
</dbReference>
<accession>A0A077JDB3</accession>
<evidence type="ECO:0000259" key="2">
    <source>
        <dbReference type="Pfam" id="PF13280"/>
    </source>
</evidence>
<dbReference type="InterPro" id="IPR036388">
    <property type="entry name" value="WH-like_DNA-bd_sf"/>
</dbReference>
<dbReference type="PANTHER" id="PTHR34580">
    <property type="match status" value="1"/>
</dbReference>
<gene>
    <name evidence="4" type="primary">fmoR2</name>
</gene>